<dbReference type="Gene3D" id="2.40.400.10">
    <property type="entry name" value="Acetoacetate decarboxylase-like"/>
    <property type="match status" value="1"/>
</dbReference>
<organism evidence="1 2">
    <name type="scientific">Diaporthe ampelina</name>
    <dbReference type="NCBI Taxonomy" id="1214573"/>
    <lineage>
        <taxon>Eukaryota</taxon>
        <taxon>Fungi</taxon>
        <taxon>Dikarya</taxon>
        <taxon>Ascomycota</taxon>
        <taxon>Pezizomycotina</taxon>
        <taxon>Sordariomycetes</taxon>
        <taxon>Sordariomycetidae</taxon>
        <taxon>Diaporthales</taxon>
        <taxon>Diaporthaceae</taxon>
        <taxon>Diaporthe</taxon>
    </lineage>
</organism>
<keyword evidence="1" id="KW-0813">Transport</keyword>
<dbReference type="SUPFAM" id="SSF160104">
    <property type="entry name" value="Acetoacetate decarboxylase-like"/>
    <property type="match status" value="1"/>
</dbReference>
<dbReference type="EMBL" id="LCUC01000040">
    <property type="protein sequence ID" value="KKY39020.1"/>
    <property type="molecule type" value="Genomic_DNA"/>
</dbReference>
<comment type="caution">
    <text evidence="1">The sequence shown here is derived from an EMBL/GenBank/DDBJ whole genome shotgun (WGS) entry which is preliminary data.</text>
</comment>
<name>A0A0G2IFN9_9PEZI</name>
<keyword evidence="2" id="KW-1185">Reference proteome</keyword>
<evidence type="ECO:0000313" key="1">
    <source>
        <dbReference type="EMBL" id="KKY39020.1"/>
    </source>
</evidence>
<dbReference type="AlphaFoldDB" id="A0A0G2IFN9"/>
<protein>
    <submittedName>
        <fullName evidence="1">Putative sugar transporter stl1</fullName>
    </submittedName>
</protein>
<sequence>MDDVSIKKAPAPWKCTADVYAAYFFSSPKSKAAAEIDTIAYSPLEKESSFAAPEASRFAGGVGSFMLVRYSDTPVGTYDELAIIPGAYTYQVQDKKGKWVEKKSPRVTRIYVSQKDTLYNGRLNWNIPKHLARFEWKDLPNGAKQCKVFPNDTSGDANEASPSTTPLFQASFKTVPLVPSFPLSTKWFEYFGVNTALVQPPVPQGAPPEVVGTEEWCRCELVQSASKTHVGWMDLRQRDEEGKLTGLFENFWPGLGRWQLAVRMDNAVLHMREGEHWRLPRANL</sequence>
<keyword evidence="1" id="KW-0762">Sugar transport</keyword>
<reference evidence="1 2" key="2">
    <citation type="submission" date="2015-05" db="EMBL/GenBank/DDBJ databases">
        <authorList>
            <person name="Morales-Cruz A."/>
            <person name="Amrine K.C."/>
            <person name="Cantu D."/>
        </authorList>
    </citation>
    <scope>NUCLEOTIDE SEQUENCE [LARGE SCALE GENOMIC DNA]</scope>
    <source>
        <strain evidence="1">DA912</strain>
    </source>
</reference>
<dbReference type="PANTHER" id="PTHR40518">
    <property type="entry name" value="ACETOACETATE DECARBOXYLASE"/>
    <property type="match status" value="1"/>
</dbReference>
<evidence type="ECO:0000313" key="2">
    <source>
        <dbReference type="Proteomes" id="UP000034680"/>
    </source>
</evidence>
<gene>
    <name evidence="1" type="ORF">UCDDA912_g00927</name>
</gene>
<dbReference type="PANTHER" id="PTHR40518:SF1">
    <property type="entry name" value="ACETOACETATE DECARBOXYLASE"/>
    <property type="match status" value="1"/>
</dbReference>
<dbReference type="Proteomes" id="UP000034680">
    <property type="component" value="Unassembled WGS sequence"/>
</dbReference>
<reference evidence="1 2" key="1">
    <citation type="submission" date="2015-05" db="EMBL/GenBank/DDBJ databases">
        <title>Distinctive expansion of gene families associated with plant cell wall degradation and secondary metabolism in the genomes of grapevine trunk pathogens.</title>
        <authorList>
            <person name="Lawrence D.P."/>
            <person name="Travadon R."/>
            <person name="Rolshausen P.E."/>
            <person name="Baumgartner K."/>
        </authorList>
    </citation>
    <scope>NUCLEOTIDE SEQUENCE [LARGE SCALE GENOMIC DNA]</scope>
    <source>
        <strain evidence="1">DA912</strain>
    </source>
</reference>
<dbReference type="OrthoDB" id="9970474at2759"/>
<dbReference type="InterPro" id="IPR023375">
    <property type="entry name" value="ADC_dom_sf"/>
</dbReference>
<accession>A0A0G2IFN9</accession>
<proteinExistence type="predicted"/>